<evidence type="ECO:0008006" key="12">
    <source>
        <dbReference type="Google" id="ProtNLM"/>
    </source>
</evidence>
<evidence type="ECO:0000256" key="4">
    <source>
        <dbReference type="ARBA" id="ARBA00023069"/>
    </source>
</evidence>
<dbReference type="GO" id="GO:0003341">
    <property type="term" value="P:cilium movement"/>
    <property type="evidence" value="ECO:0007669"/>
    <property type="project" value="TreeGrafter"/>
</dbReference>
<dbReference type="PANTHER" id="PTHR23053">
    <property type="entry name" value="DLEC1 DELETED IN LUNG AND ESOPHAGEAL CANCER 1"/>
    <property type="match status" value="1"/>
</dbReference>
<dbReference type="Pfam" id="PF23277">
    <property type="entry name" value="Ig_Dlec1_1"/>
    <property type="match status" value="1"/>
</dbReference>
<feature type="region of interest" description="Disordered" evidence="7">
    <location>
        <begin position="1948"/>
        <end position="2011"/>
    </location>
</feature>
<dbReference type="GO" id="GO:1904158">
    <property type="term" value="P:axonemal central apparatus assembly"/>
    <property type="evidence" value="ECO:0007669"/>
    <property type="project" value="TreeGrafter"/>
</dbReference>
<feature type="compositionally biased region" description="Basic and acidic residues" evidence="7">
    <location>
        <begin position="2002"/>
        <end position="2011"/>
    </location>
</feature>
<feature type="domain" description="HYDIN/VesB/CFA65-like Ig-like" evidence="8">
    <location>
        <begin position="3727"/>
        <end position="3819"/>
    </location>
</feature>
<dbReference type="Gene3D" id="3.40.50.300">
    <property type="entry name" value="P-loop containing nucleotide triphosphate hydrolases"/>
    <property type="match status" value="1"/>
</dbReference>
<feature type="domain" description="Deleted in lung and esophageal cancer protein 1 Ig-like" evidence="9">
    <location>
        <begin position="60"/>
        <end position="147"/>
    </location>
</feature>
<dbReference type="Gene3D" id="2.60.40.10">
    <property type="entry name" value="Immunoglobulins"/>
    <property type="match status" value="26"/>
</dbReference>
<dbReference type="InterPro" id="IPR027417">
    <property type="entry name" value="P-loop_NTPase"/>
</dbReference>
<evidence type="ECO:0000256" key="5">
    <source>
        <dbReference type="ARBA" id="ARBA00023273"/>
    </source>
</evidence>
<dbReference type="SUPFAM" id="SSF52540">
    <property type="entry name" value="P-loop containing nucleoside triphosphate hydrolases"/>
    <property type="match status" value="1"/>
</dbReference>
<feature type="domain" description="HYDIN/VesB/CFA65-like Ig-like" evidence="8">
    <location>
        <begin position="161"/>
        <end position="252"/>
    </location>
</feature>
<keyword evidence="11" id="KW-1185">Reference proteome</keyword>
<feature type="compositionally biased region" description="Basic and acidic residues" evidence="7">
    <location>
        <begin position="1972"/>
        <end position="1992"/>
    </location>
</feature>
<evidence type="ECO:0000256" key="2">
    <source>
        <dbReference type="ARBA" id="ARBA00004496"/>
    </source>
</evidence>
<gene>
    <name evidence="10" type="ORF">HK100_000034</name>
</gene>
<feature type="domain" description="HYDIN/VesB/CFA65-like Ig-like" evidence="8">
    <location>
        <begin position="425"/>
        <end position="478"/>
    </location>
</feature>
<feature type="domain" description="HYDIN/VesB/CFA65-like Ig-like" evidence="8">
    <location>
        <begin position="483"/>
        <end position="578"/>
    </location>
</feature>
<feature type="coiled-coil region" evidence="6">
    <location>
        <begin position="1911"/>
        <end position="1945"/>
    </location>
</feature>
<evidence type="ECO:0000256" key="1">
    <source>
        <dbReference type="ARBA" id="ARBA00004138"/>
    </source>
</evidence>
<evidence type="ECO:0000313" key="10">
    <source>
        <dbReference type="EMBL" id="KAJ3142605.1"/>
    </source>
</evidence>
<evidence type="ECO:0000259" key="8">
    <source>
        <dbReference type="Pfam" id="PF22544"/>
    </source>
</evidence>
<dbReference type="PANTHER" id="PTHR23053:SF0">
    <property type="entry name" value="HYDROCEPHALUS-INDUCING PROTEIN HOMOLOG"/>
    <property type="match status" value="1"/>
</dbReference>
<keyword evidence="3" id="KW-0963">Cytoplasm</keyword>
<feature type="domain" description="HYDIN/VesB/CFA65-like Ig-like" evidence="8">
    <location>
        <begin position="3944"/>
        <end position="4039"/>
    </location>
</feature>
<proteinExistence type="predicted"/>
<feature type="compositionally biased region" description="Basic and acidic residues" evidence="7">
    <location>
        <begin position="1948"/>
        <end position="1958"/>
    </location>
</feature>
<protein>
    <recommendedName>
        <fullName evidence="12">Hydin adenylate kinase-like domain-containing protein</fullName>
    </recommendedName>
</protein>
<keyword evidence="5" id="KW-0966">Cell projection</keyword>
<reference evidence="10" key="1">
    <citation type="submission" date="2020-05" db="EMBL/GenBank/DDBJ databases">
        <title>Phylogenomic resolution of chytrid fungi.</title>
        <authorList>
            <person name="Stajich J.E."/>
            <person name="Amses K."/>
            <person name="Simmons R."/>
            <person name="Seto K."/>
            <person name="Myers J."/>
            <person name="Bonds A."/>
            <person name="Quandt C.A."/>
            <person name="Barry K."/>
            <person name="Liu P."/>
            <person name="Grigoriev I."/>
            <person name="Longcore J.E."/>
            <person name="James T.Y."/>
        </authorList>
    </citation>
    <scope>NUCLEOTIDE SEQUENCE</scope>
    <source>
        <strain evidence="10">JEL0513</strain>
    </source>
</reference>
<comment type="subcellular location">
    <subcellularLocation>
        <location evidence="1">Cell projection</location>
        <location evidence="1">Cilium</location>
    </subcellularLocation>
    <subcellularLocation>
        <location evidence="2">Cytoplasm</location>
    </subcellularLocation>
</comment>
<organism evidence="10 11">
    <name type="scientific">Physocladia obscura</name>
    <dbReference type="NCBI Taxonomy" id="109957"/>
    <lineage>
        <taxon>Eukaryota</taxon>
        <taxon>Fungi</taxon>
        <taxon>Fungi incertae sedis</taxon>
        <taxon>Chytridiomycota</taxon>
        <taxon>Chytridiomycota incertae sedis</taxon>
        <taxon>Chytridiomycetes</taxon>
        <taxon>Chytridiales</taxon>
        <taxon>Chytriomycetaceae</taxon>
        <taxon>Physocladia</taxon>
    </lineage>
</organism>
<dbReference type="Pfam" id="PF22544">
    <property type="entry name" value="HYDIN_VesB_CFA65-like_Ig"/>
    <property type="match status" value="6"/>
</dbReference>
<keyword evidence="6" id="KW-0175">Coiled coil</keyword>
<keyword evidence="4" id="KW-0969">Cilium</keyword>
<evidence type="ECO:0000256" key="6">
    <source>
        <dbReference type="SAM" id="Coils"/>
    </source>
</evidence>
<evidence type="ECO:0000313" key="11">
    <source>
        <dbReference type="Proteomes" id="UP001211907"/>
    </source>
</evidence>
<accession>A0AAD5XKW1</accession>
<feature type="domain" description="HYDIN/VesB/CFA65-like Ig-like" evidence="8">
    <location>
        <begin position="698"/>
        <end position="762"/>
    </location>
</feature>
<dbReference type="InterPro" id="IPR053879">
    <property type="entry name" value="HYDIN_VesB_CFA65-like_Ig"/>
</dbReference>
<feature type="compositionally biased region" description="Basic residues" evidence="7">
    <location>
        <begin position="1959"/>
        <end position="1969"/>
    </location>
</feature>
<evidence type="ECO:0000256" key="7">
    <source>
        <dbReference type="SAM" id="MobiDB-lite"/>
    </source>
</evidence>
<dbReference type="InterPro" id="IPR059041">
    <property type="entry name" value="Ig_DLEC1_1"/>
</dbReference>
<feature type="region of interest" description="Disordered" evidence="7">
    <location>
        <begin position="2733"/>
        <end position="2760"/>
    </location>
</feature>
<dbReference type="SUPFAM" id="SSF49354">
    <property type="entry name" value="PapD-like"/>
    <property type="match status" value="1"/>
</dbReference>
<dbReference type="InterPro" id="IPR033305">
    <property type="entry name" value="Hydin-like"/>
</dbReference>
<dbReference type="GO" id="GO:0005930">
    <property type="term" value="C:axoneme"/>
    <property type="evidence" value="ECO:0007669"/>
    <property type="project" value="TreeGrafter"/>
</dbReference>
<comment type="caution">
    <text evidence="10">The sequence shown here is derived from an EMBL/GenBank/DDBJ whole genome shotgun (WGS) entry which is preliminary data.</text>
</comment>
<sequence length="4538" mass="510232">MFKRPSEYIQERSQTTEERLINASFHSQQQKPKIIELVSSSDSITKISEVPIDRPLFEPLPSEIILQSYKPFQNYEVVISFRNNDKFARKIKLEPINHPHFVVTGLKNSSIQSGKIAPGMEAQFLLKFTPEEETDYTYNLVCATEREKFLLPIRAFGARGILDFPDEIAFSDCPIRFVTTKTLYIRNIGNCPAKFIIDADNPFEALPSSGYLDINKNMQIDINFKPDCAGSFAKNLLVKYDTGEIIRVALSGNAEDAHIRLEKTSIKLENTYITLSSVKAIRIFNRSEKIVKYCWKMFGTTNEDRQHKLKRKLAIDKSEEADCLAFYNQLAKNQSLALCDLSPLTQKYKNKRREIENDLLLFNDSEFSIQPVEGTIWPNSEIEVFIVFNPSKAGPNTTPAYCEVMGRQNRLPLILKGDESSSLFGPKFSFVPRSGLLKVGDQQKIEISFNSDILGSFSEVLEWELEGAPEKLSLYLNGRVIGPTFHFDIPELDFGKLSYRFETSKNFNIVNTSQIPMKFHLKIGSDGLGLENSEFSIVPSSGTIYPLQSVALQVKFTPKSLKIYSECIYVDVESVGENLKQLSIFAESVVPEISLLTPILDYLDCFLAYSYQSDIELRNNTQFCAKYQLMSQEETAKNVYAYSSLNGSGTIMPCSTEKIQITVQIKRLGLINFPIFVKVTGNEDLPLAIDIAANGIGPNVIFSTMELNWGKIPVLKDAFSTLTLTNDSPIPANFTCNTISDSSCFKIEPLFGIIEPGESIDIIATAYLDDCLKFTDILKVGIQSDGVYEVQLVARGQGSTITFDDSLRNIEFHDVFSNRECSCEYVLTNRGRRSQTLHWLGEEDKSAKKESSLISGPTFEVIPSRFLLKPNTSQAVVIKGYSARANYFKETIVCQATLDKDPTRKIIVQSTISANFINPLLDINPAVLKFLSARTDEDDFELLSQNLSLTNTSLLPLHLSFRCPAPYTVDPNEMNFRLNPNEILSLKVNYDPAYNTNRISCKEHSKLVITYSEHPQKDFIELFSEITFPNIKFSTTEINFGCVPNNTEQRKPFLITNTSTLPVEYNWYFLEDSVKMVSDLDKTFISQVFDILPMRSILNAGESEIAEVSFYGHSNNKFNCTALCDVTGGPKYELLLKGEASIIDYSFDRLSLEFGTRMYQDITEQELTITNTGNVAFDYNTIIGVTSSLWQKIMVSPCMGIIVPHEKQKISVRFCACVPEAVDEFFFIQIALFEPIKIRVTGNGIFPLIHLAIPRFADEKYASIYNEIKATLTKNKKTPLLAGTVTETAAKLDEKIEIDIETEVERLLLREKTHKFLAELTKDLQQKAALMTAKVKTIGSVILLSKSLQKSKEKRANNSIFESSAVVLANYLCSFGNVIRNTVKKKSFKMTNRGSHAISFQLDKAVLMGTGFSIEPDRVKLLPGKPYYESVEFQVSFQARSQNIGLIQLELPITVQGGPTTILTLQADVTLPELHLSANEIDFGEVMCGLRKSVFLQLHNKNPVACEWSTLQTADLAIKKVEKLKKKSGNSLLKEFDFVPKSGVLQPGEKILLTVRFSANEEKEYDTIVPLKINMNNQPIQLHLYGRGTKPTIEFEPESIVLGAILPCAEGTEAKFFIHNPTAYAVEIYSLEFDMLYEEEEELLRHVDGYDGNLLYLPPREPGQPLPEALVEQAKANMKANSLLPTQDVPIAVVGVGEIVETVSRNNMRSAGSSGVEAVHEPPFIAIIHGPPFSGKTSQAKRLHSIFEFAYIKIDEVVDAIANVEILPICDQKKENFVKMEDISSIVTRSVFDDKKGAIEADHFEEPKFLSEENFVEILRGRFQQIDCAKGVVIDGLDSKFALNSLIIVKALMKLIGDKRKAVFLNLNVDPAHIKEREAMVLKMTGDHEFDPIHIKDITEEEYDNMTELEREHYDIALMKYKKKVKELQDKRKNERKILEEELAMRMGERKAEEEHMKNGKKKVNKRNTPRIPEKPEKNSRPDQKGTQKFDKGTLSPKTAKKLLEKDSKDPKAVEKIEKIASDIEDCGTFNDTNETFLNESTLKKLEQYNLNLDQIISTLRDSEKAVGNRIIPSSANMKVGGKEKEKEKEKIKTAVVIQPESVIIPLAQDGENLSVDDTNTMPFHDIPGSDDQESVFKFLVEWVPVIQKLEEVRSIPDLIPFPILEQIIAYPPERESQIRAKNFQLLPPIFENEDESPGSYDILKLEGSVVGNQTISNALPQVPVFQPVAILPAQSTTSSKKNRGALKVTTEEIKPVDEIVVEEEVPTKFRWIIPPKERKELIVKFNSTEIGKFEQSLQFEIAGSRTKYSLNCVGNCRYSVMSSDYKKMFPKWRKIKEEKYISHGEYILSTGTFEFGPLLFSKPREKYLEKFPENRAILTISNPSQQEIKIAICFKNDIKSDVFFLDPPLMDLSPGQSQPLNIWAYPRSANYFEDTLIFCVKDNPEPYCYKISCIGVRPELEIDKRQLSFDKLLLNRSEKREIKLKNNTFMPVAWKLVQVELLGEEFAVSPTEGIIEPFVEQIVSAEFKGTKPVVISRRSIRLEVSDTEKIGGVVQEVPIMITAEAYDIAMDLHFPKGYEGGLDFGVIKVLEEGKQVCTLKNKGKYEVGFRFIFENKELAEIFTIIPAQGIMQPSDKPFSVQVIVKATREMFIRDSSLKCQFYEPATSEITANIPVKLQVRSVFSRFSILPVRDLNFGPLVHGTKVSRQFTIENQGEFDFKYSIYKMIQGSNESKNDKKLRTQSRTSKGPRPVSPPPQKLKKEVIKQADATNFGTFTVFPTTSVVAAGAKHQITVEFHSEIPGSFEETVAIDISDRSPNDYLDVIEYRLVAEDCIPGINTSDLVSVFEEQTVCKRLELFNTQSNIYAEEDRVFYFGAFLAGHQAQVRFKISNPFKVPCDVSIVTRPRSRTKSDAFPIAADFAFDVEPKKMTLPSHEYRYITVFFHPTSIQSYAGIFEATVENVDQSKAKTLAFELRGEGTLPRVTIEKPILKNKFGLPLLKFRRLLVGTSQTLPIVLKNEGITTAKVKLEWILKEQDEFECLGINSYHSLRPQETQSIEVRCRALTIRKFESDLRMKVIDNSFEDTIIQLSGEGYMDDLTFDELPSEAENEITFGDCFVGETKQIMFVVSNHSTDILRVSWGLETSDFIFSPTVAHIRPKGKKDITVSFCVKQPIELNHVKALCKALKIKYTNSTSEIDWDDRARAVRWMPNEIISLAPRKLVEQCPEPQYEVLPSNIQDRALIISAYADYSSFECDVSNVKFKTTLMFQTRVFKFNIKNPGKVILKYSFALYGENGQSFTPMSEDCPFSVDPDSGFIDSGETTTIAVKFSPLEDGLFTSTLVANMSNLVKDSKALVIKLTGASLRPFCHFELDDNDYIISERRNPETSINNGVPLNLPAHTKVIEFDSCGVKVRNTKRFYIVNPTNFNYEFEWSTDSWDQKIFRCVTPHGTVMANKKYEMAFEFIPETIDMKESFWKFSIPEHNISIPFLLVGQALEPNVYFDRVSVNFKSLLVGRQVKEVVKLINNESIPFAFSFNETSFEMGNDQIPVMKFFPTSGTIGGHSEVPIEIMFTPSAEKMFNFNLLCNIKKKPTPVSINVKGEGYEIHESLQSELADGTVFEFASGTNVDNILDFGQVQINEKRLKRVSITNSGKFNLDFSWKFLSKIPGVLSIDPEIGTVQKGERTVCEIIFIPSSNIVLKNIKAVCQIMNGRMYPLTVLGIGCKPLLKFSANTHNFGTHFVYRPGMTPMSTKVKITNQDTKEISIDVSTREYSVFDVKKGSSTINPGESTDFEITFYPKEAKSYNELVKVEMNGLSTVNFPVSGVGAEFKVEVLQLESKNVNFGALRAGHIVSKSIKLVNKSLIPAKFSLGPASTIESLGIHCVTISQVEDFILRPKGIAVVDFKFAPHIRIPPFAEEINLEAPGISRPLFLLSGTCQGIEVRLENDTLPFGAIVQKSSTTRRIQLQNIGDIGAKFHWDALKFEPDFSISPQEGYISPGMEIPLEVTFHPTEINQDIRYDALICNVEGAVPLFLTLSGICISQPIQNDVIKFAAPVRQSDVKGIKIENKTSTLWHIRPVIENDNWSGSEAFDVEPGQTKVYDVMFTPLELGGSGDGGRHEGSIFFPLPDGSGLLYKLNGIADKPLSIGNISREVPCKTGYTEILAVTNWLKKTQRFRVIIEFTKTDQSTILKGLDFIDVPGLVTREYKLSYYAYKEGVTNAKIIFKNEQTQEFMFYNLAIKSTPPGVISTVDMVTPVRQLCTREIVISNPLSNSVTFNASCNHPDIAVPHTFSAQPKSDGICVVEFLPLQPKDTTARLTITSSDLGVYQYDLKLTASAASLERSLHFTVGLGGTQIQTFRFLSFSKSKTEYLCRIDSADFFVEKAANAPSALNGGIEVCVDVTYEPSKLGDIRTQLIVSSPVGGDYICPLYGHCTTPRPQGPITIKPGASASVSFKNVFTAPASFSFVVVSVDNPIFSVKAQENIAPKKVITMVISAVPSQINDKEAGKSISSKVGKLIVIHKGSNVSWIYYLQLH</sequence>
<dbReference type="Proteomes" id="UP001211907">
    <property type="component" value="Unassembled WGS sequence"/>
</dbReference>
<dbReference type="InterPro" id="IPR013783">
    <property type="entry name" value="Ig-like_fold"/>
</dbReference>
<dbReference type="InterPro" id="IPR008962">
    <property type="entry name" value="PapD-like_sf"/>
</dbReference>
<evidence type="ECO:0000259" key="9">
    <source>
        <dbReference type="Pfam" id="PF23277"/>
    </source>
</evidence>
<name>A0AAD5XKW1_9FUNG</name>
<dbReference type="EMBL" id="JADGJH010000010">
    <property type="protein sequence ID" value="KAJ3142605.1"/>
    <property type="molecule type" value="Genomic_DNA"/>
</dbReference>
<evidence type="ECO:0000256" key="3">
    <source>
        <dbReference type="ARBA" id="ARBA00022490"/>
    </source>
</evidence>